<evidence type="ECO:0000256" key="1">
    <source>
        <dbReference type="SAM" id="MobiDB-lite"/>
    </source>
</evidence>
<feature type="transmembrane region" description="Helical" evidence="2">
    <location>
        <begin position="210"/>
        <end position="230"/>
    </location>
</feature>
<dbReference type="VEuPathDB" id="CryptoDB:Cvel_18415"/>
<protein>
    <submittedName>
        <fullName evidence="3">Uncharacterized protein</fullName>
    </submittedName>
</protein>
<dbReference type="AlphaFoldDB" id="A0A0G4FRL0"/>
<feature type="compositionally biased region" description="Pro residues" evidence="1">
    <location>
        <begin position="280"/>
        <end position="291"/>
    </location>
</feature>
<feature type="transmembrane region" description="Helical" evidence="2">
    <location>
        <begin position="93"/>
        <end position="115"/>
    </location>
</feature>
<keyword evidence="2" id="KW-0812">Transmembrane</keyword>
<keyword evidence="2" id="KW-1133">Transmembrane helix</keyword>
<accession>A0A0G4FRL0</accession>
<organism evidence="3">
    <name type="scientific">Chromera velia CCMP2878</name>
    <dbReference type="NCBI Taxonomy" id="1169474"/>
    <lineage>
        <taxon>Eukaryota</taxon>
        <taxon>Sar</taxon>
        <taxon>Alveolata</taxon>
        <taxon>Colpodellida</taxon>
        <taxon>Chromeraceae</taxon>
        <taxon>Chromera</taxon>
    </lineage>
</organism>
<sequence>MESQGLVSVSETAGDGSPRQIQRERKFAGCLTRTETCACYPCCCCCFPIEGGVKALGILNAVGGICIILLLAFSEQQQRALEPFAEAFGIPLSVLLCINLIQNGVSICAGICAILAVEQKSARLAKWFFYVNLYMFVFALVYNLFTLAHQGGIEASMKKTYREKVEQQFAAMKESPTFANADSETLASLDAQKENTLAISDRVVSAGLSYMWLSLVFGLMYLFYLVYVSWSLSVKYEEASGSVSSRDARAMPVSFALVNRSGQAVAPFSAEPQSPQAGEGPPPSAPPFQVV</sequence>
<evidence type="ECO:0000313" key="3">
    <source>
        <dbReference type="EMBL" id="CEM17274.1"/>
    </source>
</evidence>
<evidence type="ECO:0000256" key="2">
    <source>
        <dbReference type="SAM" id="Phobius"/>
    </source>
</evidence>
<dbReference type="PhylomeDB" id="A0A0G4FRL0"/>
<name>A0A0G4FRL0_9ALVE</name>
<dbReference type="EMBL" id="CDMZ01000577">
    <property type="protein sequence ID" value="CEM17274.1"/>
    <property type="molecule type" value="Genomic_DNA"/>
</dbReference>
<feature type="transmembrane region" description="Helical" evidence="2">
    <location>
        <begin position="127"/>
        <end position="145"/>
    </location>
</feature>
<proteinExistence type="predicted"/>
<keyword evidence="2" id="KW-0472">Membrane</keyword>
<feature type="region of interest" description="Disordered" evidence="1">
    <location>
        <begin position="266"/>
        <end position="291"/>
    </location>
</feature>
<gene>
    <name evidence="3" type="ORF">Cvel_18415</name>
</gene>
<reference evidence="3" key="1">
    <citation type="submission" date="2014-11" db="EMBL/GenBank/DDBJ databases">
        <authorList>
            <person name="Otto D Thomas"/>
            <person name="Naeem Raeece"/>
        </authorList>
    </citation>
    <scope>NUCLEOTIDE SEQUENCE</scope>
</reference>
<feature type="transmembrane region" description="Helical" evidence="2">
    <location>
        <begin position="55"/>
        <end position="73"/>
    </location>
</feature>